<keyword evidence="1" id="KW-0175">Coiled coil</keyword>
<evidence type="ECO:0000256" key="1">
    <source>
        <dbReference type="SAM" id="Coils"/>
    </source>
</evidence>
<accession>A0ABQ4WW98</accession>
<dbReference type="EMBL" id="BQNB010008988">
    <property type="protein sequence ID" value="GJS57184.1"/>
    <property type="molecule type" value="Genomic_DNA"/>
</dbReference>
<comment type="caution">
    <text evidence="2">The sequence shown here is derived from an EMBL/GenBank/DDBJ whole genome shotgun (WGS) entry which is preliminary data.</text>
</comment>
<dbReference type="Proteomes" id="UP001151760">
    <property type="component" value="Unassembled WGS sequence"/>
</dbReference>
<reference evidence="2" key="1">
    <citation type="journal article" date="2022" name="Int. J. Mol. Sci.">
        <title>Draft Genome of Tanacetum Coccineum: Genomic Comparison of Closely Related Tanacetum-Family Plants.</title>
        <authorList>
            <person name="Yamashiro T."/>
            <person name="Shiraishi A."/>
            <person name="Nakayama K."/>
            <person name="Satake H."/>
        </authorList>
    </citation>
    <scope>NUCLEOTIDE SEQUENCE</scope>
</reference>
<feature type="coiled-coil region" evidence="1">
    <location>
        <begin position="45"/>
        <end position="72"/>
    </location>
</feature>
<reference evidence="2" key="2">
    <citation type="submission" date="2022-01" db="EMBL/GenBank/DDBJ databases">
        <authorList>
            <person name="Yamashiro T."/>
            <person name="Shiraishi A."/>
            <person name="Satake H."/>
            <person name="Nakayama K."/>
        </authorList>
    </citation>
    <scope>NUCLEOTIDE SEQUENCE</scope>
</reference>
<evidence type="ECO:0000313" key="3">
    <source>
        <dbReference type="Proteomes" id="UP001151760"/>
    </source>
</evidence>
<name>A0ABQ4WW98_9ASTR</name>
<proteinExistence type="predicted"/>
<organism evidence="2 3">
    <name type="scientific">Tanacetum coccineum</name>
    <dbReference type="NCBI Taxonomy" id="301880"/>
    <lineage>
        <taxon>Eukaryota</taxon>
        <taxon>Viridiplantae</taxon>
        <taxon>Streptophyta</taxon>
        <taxon>Embryophyta</taxon>
        <taxon>Tracheophyta</taxon>
        <taxon>Spermatophyta</taxon>
        <taxon>Magnoliopsida</taxon>
        <taxon>eudicotyledons</taxon>
        <taxon>Gunneridae</taxon>
        <taxon>Pentapetalae</taxon>
        <taxon>asterids</taxon>
        <taxon>campanulids</taxon>
        <taxon>Asterales</taxon>
        <taxon>Asteraceae</taxon>
        <taxon>Asteroideae</taxon>
        <taxon>Anthemideae</taxon>
        <taxon>Anthemidinae</taxon>
        <taxon>Tanacetum</taxon>
    </lineage>
</organism>
<keyword evidence="3" id="KW-1185">Reference proteome</keyword>
<sequence>MALKSLIYHSLTKGFKGLPSGRGKEMRIYPLGPDIGSDTEVTSCSKECEDSYAKLKKLYDEQRKQLGDASIEIQAYTQALKKMSAKDKSRLGYGDQIHEGVLSYESEVLEIVFDSKSSDVEDSPMNDRFAKVEGMHAVLPPMTGINMPPKYDFGIDESIVETLESVPKPAVNEPKVVSEPKVWSDAPIIEEYESDSDDEYVIKPSKE</sequence>
<protein>
    <submittedName>
        <fullName evidence="2">Uncharacterized protein</fullName>
    </submittedName>
</protein>
<evidence type="ECO:0000313" key="2">
    <source>
        <dbReference type="EMBL" id="GJS57184.1"/>
    </source>
</evidence>
<gene>
    <name evidence="2" type="ORF">Tco_0651968</name>
</gene>